<organism evidence="2 3">
    <name type="scientific">Geodermatophilus amargosae</name>
    <dbReference type="NCBI Taxonomy" id="1296565"/>
    <lineage>
        <taxon>Bacteria</taxon>
        <taxon>Bacillati</taxon>
        <taxon>Actinomycetota</taxon>
        <taxon>Actinomycetes</taxon>
        <taxon>Geodermatophilales</taxon>
        <taxon>Geodermatophilaceae</taxon>
        <taxon>Geodermatophilus</taxon>
    </lineage>
</organism>
<accession>A0A1I6Z023</accession>
<reference evidence="3" key="1">
    <citation type="submission" date="2016-10" db="EMBL/GenBank/DDBJ databases">
        <authorList>
            <person name="Varghese N."/>
            <person name="Submissions S."/>
        </authorList>
    </citation>
    <scope>NUCLEOTIDE SEQUENCE [LARGE SCALE GENOMIC DNA]</scope>
    <source>
        <strain evidence="3">DSM 46136</strain>
    </source>
</reference>
<feature type="region of interest" description="Disordered" evidence="1">
    <location>
        <begin position="1"/>
        <end position="86"/>
    </location>
</feature>
<dbReference type="AlphaFoldDB" id="A0A1I6Z023"/>
<evidence type="ECO:0000313" key="3">
    <source>
        <dbReference type="Proteomes" id="UP000199546"/>
    </source>
</evidence>
<gene>
    <name evidence="2" type="ORF">SAMN05660657_01535</name>
</gene>
<keyword evidence="3" id="KW-1185">Reference proteome</keyword>
<evidence type="ECO:0000313" key="2">
    <source>
        <dbReference type="EMBL" id="SFT56002.1"/>
    </source>
</evidence>
<name>A0A1I6Z023_9ACTN</name>
<protein>
    <submittedName>
        <fullName evidence="2">Uncharacterized protein</fullName>
    </submittedName>
</protein>
<evidence type="ECO:0000256" key="1">
    <source>
        <dbReference type="SAM" id="MobiDB-lite"/>
    </source>
</evidence>
<dbReference type="EMBL" id="FPBA01000004">
    <property type="protein sequence ID" value="SFT56002.1"/>
    <property type="molecule type" value="Genomic_DNA"/>
</dbReference>
<sequence>MVLQPDEGGREVTGGELLDDGGEGGLVGVQSPGVGRPDDAVEPALGQRVEEAAREDPVASTSAAAGASSEAASSRATSTGDDISRP</sequence>
<feature type="compositionally biased region" description="Basic and acidic residues" evidence="1">
    <location>
        <begin position="48"/>
        <end position="57"/>
    </location>
</feature>
<dbReference type="Proteomes" id="UP000199546">
    <property type="component" value="Unassembled WGS sequence"/>
</dbReference>
<feature type="compositionally biased region" description="Low complexity" evidence="1">
    <location>
        <begin position="59"/>
        <end position="79"/>
    </location>
</feature>
<proteinExistence type="predicted"/>
<dbReference type="STRING" id="1296565.SAMN05660657_01535"/>